<reference evidence="1" key="1">
    <citation type="submission" date="2023-01" db="EMBL/GenBank/DDBJ databases">
        <authorList>
            <person name="Van Ghelder C."/>
            <person name="Rancurel C."/>
        </authorList>
    </citation>
    <scope>NUCLEOTIDE SEQUENCE</scope>
    <source>
        <strain evidence="1">CNCM I-4278</strain>
    </source>
</reference>
<dbReference type="Proteomes" id="UP001152607">
    <property type="component" value="Unassembled WGS sequence"/>
</dbReference>
<dbReference type="AlphaFoldDB" id="A0A9W4XMW9"/>
<name>A0A9W4XMW9_9PLEO</name>
<proteinExistence type="predicted"/>
<sequence length="40" mass="4287">MGTKVIWASSAETRCLGMRTKRQRGCATAGLSTTTLLLTD</sequence>
<evidence type="ECO:0000313" key="2">
    <source>
        <dbReference type="Proteomes" id="UP001152607"/>
    </source>
</evidence>
<gene>
    <name evidence="1" type="ORF">PDIGIT_LOCUS3953</name>
</gene>
<comment type="caution">
    <text evidence="1">The sequence shown here is derived from an EMBL/GenBank/DDBJ whole genome shotgun (WGS) entry which is preliminary data.</text>
</comment>
<keyword evidence="2" id="KW-1185">Reference proteome</keyword>
<organism evidence="1 2">
    <name type="scientific">Periconia digitata</name>
    <dbReference type="NCBI Taxonomy" id="1303443"/>
    <lineage>
        <taxon>Eukaryota</taxon>
        <taxon>Fungi</taxon>
        <taxon>Dikarya</taxon>
        <taxon>Ascomycota</taxon>
        <taxon>Pezizomycotina</taxon>
        <taxon>Dothideomycetes</taxon>
        <taxon>Pleosporomycetidae</taxon>
        <taxon>Pleosporales</taxon>
        <taxon>Massarineae</taxon>
        <taxon>Periconiaceae</taxon>
        <taxon>Periconia</taxon>
    </lineage>
</organism>
<dbReference type="EMBL" id="CAOQHR010000002">
    <property type="protein sequence ID" value="CAI6328154.1"/>
    <property type="molecule type" value="Genomic_DNA"/>
</dbReference>
<evidence type="ECO:0000313" key="1">
    <source>
        <dbReference type="EMBL" id="CAI6328154.1"/>
    </source>
</evidence>
<accession>A0A9W4XMW9</accession>
<protein>
    <submittedName>
        <fullName evidence="1">Uncharacterized protein</fullName>
    </submittedName>
</protein>